<dbReference type="Gene3D" id="3.30.160.170">
    <property type="entry name" value="FlaG-like"/>
    <property type="match status" value="1"/>
</dbReference>
<proteinExistence type="predicted"/>
<dbReference type="SUPFAM" id="SSF160214">
    <property type="entry name" value="FlaG-like"/>
    <property type="match status" value="1"/>
</dbReference>
<evidence type="ECO:0000313" key="1">
    <source>
        <dbReference type="EMBL" id="TYS63751.1"/>
    </source>
</evidence>
<dbReference type="EMBL" id="VTES01000003">
    <property type="protein sequence ID" value="TYS63751.1"/>
    <property type="molecule type" value="Genomic_DNA"/>
</dbReference>
<dbReference type="PANTHER" id="PTHR37166:SF1">
    <property type="entry name" value="PROTEIN FLAG"/>
    <property type="match status" value="1"/>
</dbReference>
<accession>A0A5D4SM15</accession>
<name>A0A5D4SM15_9BACI</name>
<dbReference type="Proteomes" id="UP000323732">
    <property type="component" value="Unassembled WGS sequence"/>
</dbReference>
<protein>
    <submittedName>
        <fullName evidence="1">Flagellar protein FlaG</fullName>
    </submittedName>
</protein>
<dbReference type="NCBIfam" id="NF005834">
    <property type="entry name" value="PRK07738.1"/>
    <property type="match status" value="1"/>
</dbReference>
<dbReference type="Pfam" id="PF03646">
    <property type="entry name" value="FlaG"/>
    <property type="match status" value="1"/>
</dbReference>
<keyword evidence="1" id="KW-0969">Cilium</keyword>
<keyword evidence="1" id="KW-0282">Flagellum</keyword>
<evidence type="ECO:0000313" key="2">
    <source>
        <dbReference type="Proteomes" id="UP000323732"/>
    </source>
</evidence>
<dbReference type="InterPro" id="IPR035924">
    <property type="entry name" value="FlaG-like_sf"/>
</dbReference>
<organism evidence="1 2">
    <name type="scientific">Bacillus infantis</name>
    <dbReference type="NCBI Taxonomy" id="324767"/>
    <lineage>
        <taxon>Bacteria</taxon>
        <taxon>Bacillati</taxon>
        <taxon>Bacillota</taxon>
        <taxon>Bacilli</taxon>
        <taxon>Bacillales</taxon>
        <taxon>Bacillaceae</taxon>
        <taxon>Bacillus</taxon>
    </lineage>
</organism>
<sequence length="120" mass="13777">MIERLSGQSVAYSARISSYDNVDTQTIKEPVNTNNLQEENVGTIEVKKERLDDIIDGMNEFLQPSNTSLKFELHEKLNEYYVTIVDDITHEVVKEIPSKKMLDMYAAMTEFVGLMVDKKI</sequence>
<dbReference type="InterPro" id="IPR005186">
    <property type="entry name" value="FlaG"/>
</dbReference>
<reference evidence="1 2" key="1">
    <citation type="submission" date="2019-08" db="EMBL/GenBank/DDBJ databases">
        <title>Bacillus genomes from the desert of Cuatro Cienegas, Coahuila.</title>
        <authorList>
            <person name="Olmedo-Alvarez G."/>
        </authorList>
    </citation>
    <scope>NUCLEOTIDE SEQUENCE [LARGE SCALE GENOMIC DNA]</scope>
    <source>
        <strain evidence="1 2">CH37_1T</strain>
    </source>
</reference>
<dbReference type="RefSeq" id="WP_148949673.1">
    <property type="nucleotide sequence ID" value="NZ_VTES01000003.1"/>
</dbReference>
<keyword evidence="1" id="KW-0966">Cell projection</keyword>
<gene>
    <name evidence="1" type="primary">flaG</name>
    <name evidence="1" type="ORF">FZD47_09525</name>
</gene>
<comment type="caution">
    <text evidence="1">The sequence shown here is derived from an EMBL/GenBank/DDBJ whole genome shotgun (WGS) entry which is preliminary data.</text>
</comment>
<dbReference type="PANTHER" id="PTHR37166">
    <property type="entry name" value="PROTEIN FLAG"/>
    <property type="match status" value="1"/>
</dbReference>
<dbReference type="AlphaFoldDB" id="A0A5D4SM15"/>